<keyword evidence="1" id="KW-0805">Transcription regulation</keyword>
<feature type="domain" description="HTH hxlR-type" evidence="4">
    <location>
        <begin position="56"/>
        <end position="155"/>
    </location>
</feature>
<dbReference type="KEGG" id="pcm:AY601_1504"/>
<dbReference type="InterPro" id="IPR036390">
    <property type="entry name" value="WH_DNA-bd_sf"/>
</dbReference>
<gene>
    <name evidence="5" type="ORF">AY601_1504</name>
</gene>
<keyword evidence="2" id="KW-0238">DNA-binding</keyword>
<dbReference type="GO" id="GO:0003677">
    <property type="term" value="F:DNA binding"/>
    <property type="evidence" value="ECO:0007669"/>
    <property type="project" value="UniProtKB-KW"/>
</dbReference>
<dbReference type="InterPro" id="IPR002577">
    <property type="entry name" value="HTH_HxlR"/>
</dbReference>
<dbReference type="PATRIC" id="fig|188932.3.peg.1565"/>
<evidence type="ECO:0000256" key="3">
    <source>
        <dbReference type="ARBA" id="ARBA00023163"/>
    </source>
</evidence>
<evidence type="ECO:0000313" key="5">
    <source>
        <dbReference type="EMBL" id="AMP98421.1"/>
    </source>
</evidence>
<dbReference type="Gene3D" id="1.10.10.10">
    <property type="entry name" value="Winged helix-like DNA-binding domain superfamily/Winged helix DNA-binding domain"/>
    <property type="match status" value="1"/>
</dbReference>
<accession>A0A127VB76</accession>
<sequence>MGMRVRLWLTLPRKDGSSIEVKQVVCRTILSMENSTNDDPQPVIKQENYGQPEDNCSMTNAWKVIGGKWKLLLLNAIRQECPARFGALRKKMQDITQTTLTAQLRELERDGIISRKAYAESPPKVEYQLTELGQTLIPVMQVLSDWGDNYCQVIKFNP</sequence>
<dbReference type="PANTHER" id="PTHR33204">
    <property type="entry name" value="TRANSCRIPTIONAL REGULATOR, MARR FAMILY"/>
    <property type="match status" value="1"/>
</dbReference>
<organism evidence="5 6">
    <name type="scientific">Pedobacter cryoconitis</name>
    <dbReference type="NCBI Taxonomy" id="188932"/>
    <lineage>
        <taxon>Bacteria</taxon>
        <taxon>Pseudomonadati</taxon>
        <taxon>Bacteroidota</taxon>
        <taxon>Sphingobacteriia</taxon>
        <taxon>Sphingobacteriales</taxon>
        <taxon>Sphingobacteriaceae</taxon>
        <taxon>Pedobacter</taxon>
    </lineage>
</organism>
<dbReference type="Pfam" id="PF01638">
    <property type="entry name" value="HxlR"/>
    <property type="match status" value="1"/>
</dbReference>
<protein>
    <submittedName>
        <fullName evidence="5">HxlR family transcriptional regulator</fullName>
    </submittedName>
</protein>
<dbReference type="RefSeq" id="WP_232324715.1">
    <property type="nucleotide sequence ID" value="NZ_CP014504.1"/>
</dbReference>
<keyword evidence="6" id="KW-1185">Reference proteome</keyword>
<dbReference type="PROSITE" id="PS51118">
    <property type="entry name" value="HTH_HXLR"/>
    <property type="match status" value="1"/>
</dbReference>
<reference evidence="5 6" key="1">
    <citation type="submission" date="2016-03" db="EMBL/GenBank/DDBJ databases">
        <title>Complete genome sequence of Pedobacter cryoconitis PAMC 27485.</title>
        <authorList>
            <person name="Lee J."/>
            <person name="Kim O.-S."/>
        </authorList>
    </citation>
    <scope>NUCLEOTIDE SEQUENCE [LARGE SCALE GENOMIC DNA]</scope>
    <source>
        <strain evidence="5 6">PAMC 27485</strain>
    </source>
</reference>
<evidence type="ECO:0000259" key="4">
    <source>
        <dbReference type="PROSITE" id="PS51118"/>
    </source>
</evidence>
<dbReference type="EMBL" id="CP014504">
    <property type="protein sequence ID" value="AMP98421.1"/>
    <property type="molecule type" value="Genomic_DNA"/>
</dbReference>
<keyword evidence="3" id="KW-0804">Transcription</keyword>
<dbReference type="AlphaFoldDB" id="A0A127VB76"/>
<dbReference type="Proteomes" id="UP000071561">
    <property type="component" value="Chromosome"/>
</dbReference>
<name>A0A127VB76_9SPHI</name>
<evidence type="ECO:0000256" key="1">
    <source>
        <dbReference type="ARBA" id="ARBA00023015"/>
    </source>
</evidence>
<evidence type="ECO:0000256" key="2">
    <source>
        <dbReference type="ARBA" id="ARBA00023125"/>
    </source>
</evidence>
<proteinExistence type="predicted"/>
<dbReference type="PANTHER" id="PTHR33204:SF29">
    <property type="entry name" value="TRANSCRIPTIONAL REGULATOR"/>
    <property type="match status" value="1"/>
</dbReference>
<evidence type="ECO:0000313" key="6">
    <source>
        <dbReference type="Proteomes" id="UP000071561"/>
    </source>
</evidence>
<dbReference type="SUPFAM" id="SSF46785">
    <property type="entry name" value="Winged helix' DNA-binding domain"/>
    <property type="match status" value="1"/>
</dbReference>
<dbReference type="InterPro" id="IPR036388">
    <property type="entry name" value="WH-like_DNA-bd_sf"/>
</dbReference>